<dbReference type="AlphaFoldDB" id="A0A4Y2TAJ8"/>
<dbReference type="Proteomes" id="UP000499080">
    <property type="component" value="Unassembled WGS sequence"/>
</dbReference>
<feature type="compositionally biased region" description="Basic residues" evidence="1">
    <location>
        <begin position="1"/>
        <end position="11"/>
    </location>
</feature>
<feature type="compositionally biased region" description="Basic and acidic residues" evidence="1">
    <location>
        <begin position="22"/>
        <end position="31"/>
    </location>
</feature>
<name>A0A4Y2TAJ8_ARAVE</name>
<gene>
    <name evidence="2" type="ORF">AVEN_89839_1</name>
</gene>
<comment type="caution">
    <text evidence="2">The sequence shown here is derived from an EMBL/GenBank/DDBJ whole genome shotgun (WGS) entry which is preliminary data.</text>
</comment>
<feature type="region of interest" description="Disordered" evidence="1">
    <location>
        <begin position="1"/>
        <end position="31"/>
    </location>
</feature>
<evidence type="ECO:0000313" key="2">
    <source>
        <dbReference type="EMBL" id="GBN97668.1"/>
    </source>
</evidence>
<dbReference type="EMBL" id="BGPR01027271">
    <property type="protein sequence ID" value="GBN97668.1"/>
    <property type="molecule type" value="Genomic_DNA"/>
</dbReference>
<proteinExistence type="predicted"/>
<sequence>MTARVRKKARVAGRGLDTASEENGHHEETAKNRLCGRTLRKNVVQLGYTSLFNTYRTKHIKFRDNLAGDERPQLQKTQEVESEALMLLSIDSPKY</sequence>
<organism evidence="2 3">
    <name type="scientific">Araneus ventricosus</name>
    <name type="common">Orbweaver spider</name>
    <name type="synonym">Epeira ventricosa</name>
    <dbReference type="NCBI Taxonomy" id="182803"/>
    <lineage>
        <taxon>Eukaryota</taxon>
        <taxon>Metazoa</taxon>
        <taxon>Ecdysozoa</taxon>
        <taxon>Arthropoda</taxon>
        <taxon>Chelicerata</taxon>
        <taxon>Arachnida</taxon>
        <taxon>Araneae</taxon>
        <taxon>Araneomorphae</taxon>
        <taxon>Entelegynae</taxon>
        <taxon>Araneoidea</taxon>
        <taxon>Araneidae</taxon>
        <taxon>Araneus</taxon>
    </lineage>
</organism>
<evidence type="ECO:0000256" key="1">
    <source>
        <dbReference type="SAM" id="MobiDB-lite"/>
    </source>
</evidence>
<reference evidence="2 3" key="1">
    <citation type="journal article" date="2019" name="Sci. Rep.">
        <title>Orb-weaving spider Araneus ventricosus genome elucidates the spidroin gene catalogue.</title>
        <authorList>
            <person name="Kono N."/>
            <person name="Nakamura H."/>
            <person name="Ohtoshi R."/>
            <person name="Moran D.A.P."/>
            <person name="Shinohara A."/>
            <person name="Yoshida Y."/>
            <person name="Fujiwara M."/>
            <person name="Mori M."/>
            <person name="Tomita M."/>
            <person name="Arakawa K."/>
        </authorList>
    </citation>
    <scope>NUCLEOTIDE SEQUENCE [LARGE SCALE GENOMIC DNA]</scope>
</reference>
<keyword evidence="3" id="KW-1185">Reference proteome</keyword>
<protein>
    <submittedName>
        <fullName evidence="2">Uncharacterized protein</fullName>
    </submittedName>
</protein>
<evidence type="ECO:0000313" key="3">
    <source>
        <dbReference type="Proteomes" id="UP000499080"/>
    </source>
</evidence>
<accession>A0A4Y2TAJ8</accession>